<protein>
    <submittedName>
        <fullName evidence="1">Uncharacterized protein</fullName>
    </submittedName>
</protein>
<organism evidence="1 2">
    <name type="scientific">Batillaria attramentaria</name>
    <dbReference type="NCBI Taxonomy" id="370345"/>
    <lineage>
        <taxon>Eukaryota</taxon>
        <taxon>Metazoa</taxon>
        <taxon>Spiralia</taxon>
        <taxon>Lophotrochozoa</taxon>
        <taxon>Mollusca</taxon>
        <taxon>Gastropoda</taxon>
        <taxon>Caenogastropoda</taxon>
        <taxon>Sorbeoconcha</taxon>
        <taxon>Cerithioidea</taxon>
        <taxon>Batillariidae</taxon>
        <taxon>Batillaria</taxon>
    </lineage>
</organism>
<evidence type="ECO:0000313" key="1">
    <source>
        <dbReference type="EMBL" id="KAK7459720.1"/>
    </source>
</evidence>
<dbReference type="EMBL" id="JACVVK020000655">
    <property type="protein sequence ID" value="KAK7459720.1"/>
    <property type="molecule type" value="Genomic_DNA"/>
</dbReference>
<name>A0ABD0J5I2_9CAEN</name>
<sequence>MPYCQKIDDRYYGDSFVVFSVSRSTVITPRWGNGRTAVGKLTCNCGGNRRTAAWKWANCCVEMGELLRGNERTAVWKWTHCCGGKDVLLWGNGRTIVGKWTYCCSTVQRRCPGNKTKAKSCPLRSLANSSTMLITCRVHLVFPVWARNLIHAIQRGRVD</sequence>
<comment type="caution">
    <text evidence="1">The sequence shown here is derived from an EMBL/GenBank/DDBJ whole genome shotgun (WGS) entry which is preliminary data.</text>
</comment>
<proteinExistence type="predicted"/>
<dbReference type="AlphaFoldDB" id="A0ABD0J5I2"/>
<reference evidence="1 2" key="1">
    <citation type="journal article" date="2023" name="Sci. Data">
        <title>Genome assembly of the Korean intertidal mud-creeper Batillaria attramentaria.</title>
        <authorList>
            <person name="Patra A.K."/>
            <person name="Ho P.T."/>
            <person name="Jun S."/>
            <person name="Lee S.J."/>
            <person name="Kim Y."/>
            <person name="Won Y.J."/>
        </authorList>
    </citation>
    <scope>NUCLEOTIDE SEQUENCE [LARGE SCALE GENOMIC DNA]</scope>
    <source>
        <strain evidence="1">Wonlab-2016</strain>
    </source>
</reference>
<accession>A0ABD0J5I2</accession>
<keyword evidence="2" id="KW-1185">Reference proteome</keyword>
<evidence type="ECO:0000313" key="2">
    <source>
        <dbReference type="Proteomes" id="UP001519460"/>
    </source>
</evidence>
<gene>
    <name evidence="1" type="ORF">BaRGS_00038956</name>
</gene>
<dbReference type="Proteomes" id="UP001519460">
    <property type="component" value="Unassembled WGS sequence"/>
</dbReference>